<dbReference type="OrthoDB" id="26740at2759"/>
<evidence type="ECO:0000313" key="4">
    <source>
        <dbReference type="Proteomes" id="UP000054279"/>
    </source>
</evidence>
<feature type="region of interest" description="Disordered" evidence="2">
    <location>
        <begin position="245"/>
        <end position="277"/>
    </location>
</feature>
<keyword evidence="4" id="KW-1185">Reference proteome</keyword>
<dbReference type="HOGENOM" id="CLU_581611_0_0_1"/>
<reference evidence="3 4" key="1">
    <citation type="submission" date="2014-06" db="EMBL/GenBank/DDBJ databases">
        <title>Evolutionary Origins and Diversification of the Mycorrhizal Mutualists.</title>
        <authorList>
            <consortium name="DOE Joint Genome Institute"/>
            <consortium name="Mycorrhizal Genomics Consortium"/>
            <person name="Kohler A."/>
            <person name="Kuo A."/>
            <person name="Nagy L.G."/>
            <person name="Floudas D."/>
            <person name="Copeland A."/>
            <person name="Barry K.W."/>
            <person name="Cichocki N."/>
            <person name="Veneault-Fourrey C."/>
            <person name="LaButti K."/>
            <person name="Lindquist E.A."/>
            <person name="Lipzen A."/>
            <person name="Lundell T."/>
            <person name="Morin E."/>
            <person name="Murat C."/>
            <person name="Riley R."/>
            <person name="Ohm R."/>
            <person name="Sun H."/>
            <person name="Tunlid A."/>
            <person name="Henrissat B."/>
            <person name="Grigoriev I.V."/>
            <person name="Hibbett D.S."/>
            <person name="Martin F."/>
        </authorList>
    </citation>
    <scope>NUCLEOTIDE SEQUENCE [LARGE SCALE GENOMIC DNA]</scope>
    <source>
        <strain evidence="3 4">SS14</strain>
    </source>
</reference>
<comment type="subcellular location">
    <subcellularLocation>
        <location evidence="1">Endoplasmic reticulum membrane</location>
    </subcellularLocation>
</comment>
<dbReference type="GO" id="GO:0005789">
    <property type="term" value="C:endoplasmic reticulum membrane"/>
    <property type="evidence" value="ECO:0007669"/>
    <property type="project" value="UniProtKB-SubCell"/>
</dbReference>
<evidence type="ECO:0000313" key="3">
    <source>
        <dbReference type="EMBL" id="KIJ34497.1"/>
    </source>
</evidence>
<name>A0A0C9UYZ5_SPHS4</name>
<proteinExistence type="predicted"/>
<sequence>MKKFSKVSLSIQVFAPTYTQQVSTPSFLKSVVVRSFSASSAVPVLSKPLPKEFTPDGEASIGADIAYSPPPGGEMRITVSAIATIFLPSAPSFSLFSKKDALEKEKDKPCEVSLVLVVVVKKISGNMIFKVHYLTYIQARTYTLPDKEGPHSNHMWYAFTIMPQMDIAILSVVSDHQIRWGMLLSVIESKLKEINPSSSPTWTTSPSSTRPRHEIRGGIFASAFAHPATVTTTVTTLDKSTTVKDETSVTVNEPMSIPGGFSSDAESSDGGGLLAKDGNATVRKRRTWVGGKKDRVSIRRIVWIGQWGACQPSKRRQHLYERQTLFHRRQSQRAPLTPRSHRQYTLSVNALQCYSHFIAPRLPLLHLLHLQSAALPIPRKGTQHHIDHRNFRVLASLFPVPFALSYTFILVRTSKDPNNAHSSDDDNLRIPFLTVIPLPYPFPKTLFPRPLIRIPALCFNIPRHLFHLIK</sequence>
<protein>
    <submittedName>
        <fullName evidence="3">Uncharacterized protein</fullName>
    </submittedName>
</protein>
<dbReference type="GO" id="GO:0032865">
    <property type="term" value="C:ERMES complex"/>
    <property type="evidence" value="ECO:0007669"/>
    <property type="project" value="TreeGrafter"/>
</dbReference>
<gene>
    <name evidence="3" type="ORF">M422DRAFT_263466</name>
</gene>
<dbReference type="GO" id="GO:0008289">
    <property type="term" value="F:lipid binding"/>
    <property type="evidence" value="ECO:0007669"/>
    <property type="project" value="TreeGrafter"/>
</dbReference>
<evidence type="ECO:0000256" key="2">
    <source>
        <dbReference type="SAM" id="MobiDB-lite"/>
    </source>
</evidence>
<organism evidence="3 4">
    <name type="scientific">Sphaerobolus stellatus (strain SS14)</name>
    <dbReference type="NCBI Taxonomy" id="990650"/>
    <lineage>
        <taxon>Eukaryota</taxon>
        <taxon>Fungi</taxon>
        <taxon>Dikarya</taxon>
        <taxon>Basidiomycota</taxon>
        <taxon>Agaricomycotina</taxon>
        <taxon>Agaricomycetes</taxon>
        <taxon>Phallomycetidae</taxon>
        <taxon>Geastrales</taxon>
        <taxon>Sphaerobolaceae</taxon>
        <taxon>Sphaerobolus</taxon>
    </lineage>
</organism>
<dbReference type="PANTHER" id="PTHR13466">
    <property type="entry name" value="TEX2 PROTEIN-RELATED"/>
    <property type="match status" value="1"/>
</dbReference>
<dbReference type="EMBL" id="KN837199">
    <property type="protein sequence ID" value="KIJ34497.1"/>
    <property type="molecule type" value="Genomic_DNA"/>
</dbReference>
<evidence type="ECO:0000256" key="1">
    <source>
        <dbReference type="ARBA" id="ARBA00004586"/>
    </source>
</evidence>
<dbReference type="GO" id="GO:1990456">
    <property type="term" value="P:mitochondrion-endoplasmic reticulum membrane tethering"/>
    <property type="evidence" value="ECO:0007669"/>
    <property type="project" value="TreeGrafter"/>
</dbReference>
<dbReference type="GO" id="GO:0015914">
    <property type="term" value="P:phospholipid transport"/>
    <property type="evidence" value="ECO:0007669"/>
    <property type="project" value="TreeGrafter"/>
</dbReference>
<dbReference type="Proteomes" id="UP000054279">
    <property type="component" value="Unassembled WGS sequence"/>
</dbReference>
<dbReference type="AlphaFoldDB" id="A0A0C9UYZ5"/>
<accession>A0A0C9UYZ5</accession>
<dbReference type="PANTHER" id="PTHR13466:SF19">
    <property type="entry name" value="NUCLEUS-VACUOLE JUNCTION PROTEIN 2"/>
    <property type="match status" value="1"/>
</dbReference>